<dbReference type="Pfam" id="PF09250">
    <property type="entry name" value="Prim-Pol"/>
    <property type="match status" value="1"/>
</dbReference>
<sequence>METNLLKSALELKAHGYSIIAVDDHKRSIGEWRQFTTEIATKSVLESLFNNPRVNGIAVICGAVSGNLEVIDVDVKNDTTGRLFQDFVAAIQKRDPKLSDNFVIAQTRSGGFHLLYRCASIGRNEILARRPTTDAERVVNPKEKAKVLVETRGNGGYAVIAPTQGYWFLQKDLLTIPTITTSQRSIILDTARAFNQYQPVILTPGSQPRPRPPGLSPLDDYNQRGDIIGLLVKHGWSVVDHKNNRTLLKRPGETDKYRSGDYNHELGLFSVFTTSTEFEPGRGYRPYAVYAMLECGGDFKEAVRQLARQGFGQPQPIKQSHQPRRLPGH</sequence>
<dbReference type="Proteomes" id="UP001549749">
    <property type="component" value="Unassembled WGS sequence"/>
</dbReference>
<gene>
    <name evidence="3" type="ORF">ABR189_18750</name>
</gene>
<proteinExistence type="predicted"/>
<comment type="caution">
    <text evidence="3">The sequence shown here is derived from an EMBL/GenBank/DDBJ whole genome shotgun (WGS) entry which is preliminary data.</text>
</comment>
<dbReference type="SUPFAM" id="SSF56747">
    <property type="entry name" value="Prim-pol domain"/>
    <property type="match status" value="1"/>
</dbReference>
<organism evidence="3 4">
    <name type="scientific">Chitinophaga defluvii</name>
    <dbReference type="NCBI Taxonomy" id="3163343"/>
    <lineage>
        <taxon>Bacteria</taxon>
        <taxon>Pseudomonadati</taxon>
        <taxon>Bacteroidota</taxon>
        <taxon>Chitinophagia</taxon>
        <taxon>Chitinophagales</taxon>
        <taxon>Chitinophagaceae</taxon>
        <taxon>Chitinophaga</taxon>
    </lineage>
</organism>
<feature type="domain" description="DNA primase/polymerase bifunctional N-terminal" evidence="2">
    <location>
        <begin position="9"/>
        <end position="179"/>
    </location>
</feature>
<feature type="region of interest" description="Disordered" evidence="1">
    <location>
        <begin position="310"/>
        <end position="329"/>
    </location>
</feature>
<evidence type="ECO:0000313" key="3">
    <source>
        <dbReference type="EMBL" id="MET6999435.1"/>
    </source>
</evidence>
<keyword evidence="4" id="KW-1185">Reference proteome</keyword>
<dbReference type="InterPro" id="IPR015330">
    <property type="entry name" value="DNA_primase/pol_bifunc_N"/>
</dbReference>
<protein>
    <submittedName>
        <fullName evidence="3">Bifunctional DNA primase/polymerase</fullName>
    </submittedName>
</protein>
<dbReference type="RefSeq" id="WP_354663604.1">
    <property type="nucleotide sequence ID" value="NZ_JBEXAC010000002.1"/>
</dbReference>
<evidence type="ECO:0000313" key="4">
    <source>
        <dbReference type="Proteomes" id="UP001549749"/>
    </source>
</evidence>
<reference evidence="3 4" key="1">
    <citation type="submission" date="2024-06" db="EMBL/GenBank/DDBJ databases">
        <title>Chitinophaga defluvii sp. nov., isolated from municipal sewage.</title>
        <authorList>
            <person name="Zhang L."/>
        </authorList>
    </citation>
    <scope>NUCLEOTIDE SEQUENCE [LARGE SCALE GENOMIC DNA]</scope>
    <source>
        <strain evidence="3 4">H8</strain>
    </source>
</reference>
<evidence type="ECO:0000256" key="1">
    <source>
        <dbReference type="SAM" id="MobiDB-lite"/>
    </source>
</evidence>
<name>A0ABV2T8Q5_9BACT</name>
<accession>A0ABV2T8Q5</accession>
<dbReference type="SMART" id="SM00943">
    <property type="entry name" value="Prim-Pol"/>
    <property type="match status" value="1"/>
</dbReference>
<dbReference type="EMBL" id="JBEXAC010000002">
    <property type="protein sequence ID" value="MET6999435.1"/>
    <property type="molecule type" value="Genomic_DNA"/>
</dbReference>
<evidence type="ECO:0000259" key="2">
    <source>
        <dbReference type="SMART" id="SM00943"/>
    </source>
</evidence>